<sequence length="290" mass="30297">MTADPRRVLVTGAGGRVGRAVLDLLAARGIAGSALVRTPADRGTAARHGADHLVVGDAGDPAAVDEAIAGADAVVHLAARPSPHEGTAVEVFGENTRATFVVLDAASRHGVGRAAIASSYAICGLPFATRPLAAPYLPFDAGIPLQPTDPYALGKRVDEATADLFARRDDLRVVSLRLPFIGSATELAGQAARFRADPAAGAPDLWSYLDTRDAARAMLAGLSPSAPGAHVVYVAAPDVLSPLDTEHLLDAYHPGVPRRRRFAGREVPIDLEPAERLLGFRAEHSWIPTS</sequence>
<dbReference type="Proteomes" id="UP000431080">
    <property type="component" value="Unassembled WGS sequence"/>
</dbReference>
<dbReference type="Pfam" id="PF01370">
    <property type="entry name" value="Epimerase"/>
    <property type="match status" value="1"/>
</dbReference>
<dbReference type="PANTHER" id="PTHR43103:SF5">
    <property type="entry name" value="4-EPIMERASE, PUTATIVE (AFU_ORTHOLOGUE AFUA_7G00360)-RELATED"/>
    <property type="match status" value="1"/>
</dbReference>
<gene>
    <name evidence="5" type="ORF">GE115_04965</name>
</gene>
<name>A0A6I2F3R3_9MICO</name>
<dbReference type="InterPro" id="IPR036291">
    <property type="entry name" value="NAD(P)-bd_dom_sf"/>
</dbReference>
<comment type="caution">
    <text evidence="5">The sequence shown here is derived from an EMBL/GenBank/DDBJ whole genome shotgun (WGS) entry which is preliminary data.</text>
</comment>
<dbReference type="Gene3D" id="3.40.50.720">
    <property type="entry name" value="NAD(P)-binding Rossmann-like Domain"/>
    <property type="match status" value="1"/>
</dbReference>
<proteinExistence type="inferred from homology"/>
<keyword evidence="6" id="KW-1185">Reference proteome</keyword>
<organism evidence="5 6">
    <name type="scientific">Agromyces agglutinans</name>
    <dbReference type="NCBI Taxonomy" id="2662258"/>
    <lineage>
        <taxon>Bacteria</taxon>
        <taxon>Bacillati</taxon>
        <taxon>Actinomycetota</taxon>
        <taxon>Actinomycetes</taxon>
        <taxon>Micrococcales</taxon>
        <taxon>Microbacteriaceae</taxon>
        <taxon>Agromyces</taxon>
    </lineage>
</organism>
<evidence type="ECO:0000256" key="2">
    <source>
        <dbReference type="ARBA" id="ARBA00023002"/>
    </source>
</evidence>
<feature type="domain" description="NAD-dependent epimerase/dehydratase" evidence="4">
    <location>
        <begin position="8"/>
        <end position="200"/>
    </location>
</feature>
<dbReference type="AlphaFoldDB" id="A0A6I2F3R3"/>
<evidence type="ECO:0000313" key="5">
    <source>
        <dbReference type="EMBL" id="MRG59222.1"/>
    </source>
</evidence>
<keyword evidence="2" id="KW-0560">Oxidoreductase</keyword>
<dbReference type="InterPro" id="IPR001509">
    <property type="entry name" value="Epimerase_deHydtase"/>
</dbReference>
<dbReference type="PANTHER" id="PTHR43103">
    <property type="entry name" value="NUCLEOSIDE-DIPHOSPHATE-SUGAR EPIMERASE"/>
    <property type="match status" value="1"/>
</dbReference>
<evidence type="ECO:0000313" key="6">
    <source>
        <dbReference type="Proteomes" id="UP000431080"/>
    </source>
</evidence>
<dbReference type="EMBL" id="WJIF01000002">
    <property type="protein sequence ID" value="MRG59222.1"/>
    <property type="molecule type" value="Genomic_DNA"/>
</dbReference>
<dbReference type="GO" id="GO:0016491">
    <property type="term" value="F:oxidoreductase activity"/>
    <property type="evidence" value="ECO:0007669"/>
    <property type="project" value="UniProtKB-KW"/>
</dbReference>
<accession>A0A6I2F3R3</accession>
<keyword evidence="3" id="KW-0520">NAD</keyword>
<dbReference type="RefSeq" id="WP_153683667.1">
    <property type="nucleotide sequence ID" value="NZ_WJIF01000002.1"/>
</dbReference>
<evidence type="ECO:0000256" key="1">
    <source>
        <dbReference type="ARBA" id="ARBA00007637"/>
    </source>
</evidence>
<comment type="similarity">
    <text evidence="1">Belongs to the NAD(P)-dependent epimerase/dehydratase family.</text>
</comment>
<evidence type="ECO:0000256" key="3">
    <source>
        <dbReference type="ARBA" id="ARBA00023027"/>
    </source>
</evidence>
<evidence type="ECO:0000259" key="4">
    <source>
        <dbReference type="Pfam" id="PF01370"/>
    </source>
</evidence>
<protein>
    <submittedName>
        <fullName evidence="5">NAD-dependent epimerase/dehydratase family protein</fullName>
    </submittedName>
</protein>
<reference evidence="5 6" key="1">
    <citation type="submission" date="2019-10" db="EMBL/GenBank/DDBJ databases">
        <authorList>
            <person name="Nie G."/>
            <person name="Ming H."/>
            <person name="Yi B."/>
        </authorList>
    </citation>
    <scope>NUCLEOTIDE SEQUENCE [LARGE SCALE GENOMIC DNA]</scope>
    <source>
        <strain evidence="5 6">CFH 90414</strain>
    </source>
</reference>
<dbReference type="SUPFAM" id="SSF51735">
    <property type="entry name" value="NAD(P)-binding Rossmann-fold domains"/>
    <property type="match status" value="1"/>
</dbReference>